<reference evidence="1 2" key="1">
    <citation type="journal article" date="2024" name="BMC Genomics">
        <title>Genome assembly of redclaw crayfish (Cherax quadricarinatus) provides insights into its immune adaptation and hypoxia tolerance.</title>
        <authorList>
            <person name="Liu Z."/>
            <person name="Zheng J."/>
            <person name="Li H."/>
            <person name="Fang K."/>
            <person name="Wang S."/>
            <person name="He J."/>
            <person name="Zhou D."/>
            <person name="Weng S."/>
            <person name="Chi M."/>
            <person name="Gu Z."/>
            <person name="He J."/>
            <person name="Li F."/>
            <person name="Wang M."/>
        </authorList>
    </citation>
    <scope>NUCLEOTIDE SEQUENCE [LARGE SCALE GENOMIC DNA]</scope>
    <source>
        <strain evidence="1">ZL_2023a</strain>
    </source>
</reference>
<evidence type="ECO:0000313" key="1">
    <source>
        <dbReference type="EMBL" id="KAK8744617.1"/>
    </source>
</evidence>
<accession>A0AAW0XJN9</accession>
<sequence>ECKLRIAWILGKHKKPFTDAEIVKECWKLPIHCLRINRKKQIKDKIKQLPLSDSTSARRTELLADLMSQLDLGLKKAPCISLALDGSTDSTDNAQLMVLARYYDAEKNK</sequence>
<organism evidence="1 2">
    <name type="scientific">Cherax quadricarinatus</name>
    <name type="common">Australian red claw crayfish</name>
    <dbReference type="NCBI Taxonomy" id="27406"/>
    <lineage>
        <taxon>Eukaryota</taxon>
        <taxon>Metazoa</taxon>
        <taxon>Ecdysozoa</taxon>
        <taxon>Arthropoda</taxon>
        <taxon>Crustacea</taxon>
        <taxon>Multicrustacea</taxon>
        <taxon>Malacostraca</taxon>
        <taxon>Eumalacostraca</taxon>
        <taxon>Eucarida</taxon>
        <taxon>Decapoda</taxon>
        <taxon>Pleocyemata</taxon>
        <taxon>Astacidea</taxon>
        <taxon>Parastacoidea</taxon>
        <taxon>Parastacidae</taxon>
        <taxon>Cherax</taxon>
    </lineage>
</organism>
<comment type="caution">
    <text evidence="1">The sequence shown here is derived from an EMBL/GenBank/DDBJ whole genome shotgun (WGS) entry which is preliminary data.</text>
</comment>
<keyword evidence="2" id="KW-1185">Reference proteome</keyword>
<feature type="non-terminal residue" evidence="1">
    <location>
        <position position="1"/>
    </location>
</feature>
<feature type="non-terminal residue" evidence="1">
    <location>
        <position position="109"/>
    </location>
</feature>
<dbReference type="PANTHER" id="PTHR45913">
    <property type="entry name" value="EPM2A-INTERACTING PROTEIN 1"/>
    <property type="match status" value="1"/>
</dbReference>
<name>A0AAW0XJN9_CHEQU</name>
<proteinExistence type="predicted"/>
<gene>
    <name evidence="1" type="ORF">OTU49_000533</name>
</gene>
<protein>
    <submittedName>
        <fullName evidence="1">Uncharacterized protein</fullName>
    </submittedName>
</protein>
<dbReference type="EMBL" id="JARKIK010000021">
    <property type="protein sequence ID" value="KAK8744617.1"/>
    <property type="molecule type" value="Genomic_DNA"/>
</dbReference>
<dbReference type="AlphaFoldDB" id="A0AAW0XJN9"/>
<dbReference type="Proteomes" id="UP001445076">
    <property type="component" value="Unassembled WGS sequence"/>
</dbReference>
<evidence type="ECO:0000313" key="2">
    <source>
        <dbReference type="Proteomes" id="UP001445076"/>
    </source>
</evidence>
<dbReference type="PANTHER" id="PTHR45913:SF21">
    <property type="entry name" value="DUF4371 DOMAIN-CONTAINING PROTEIN"/>
    <property type="match status" value="1"/>
</dbReference>